<keyword evidence="7" id="KW-0804">Transcription</keyword>
<evidence type="ECO:0000256" key="10">
    <source>
        <dbReference type="PROSITE-ProRule" id="PRU00042"/>
    </source>
</evidence>
<dbReference type="PANTHER" id="PTHR23233:SF19">
    <property type="entry name" value="SAL-LIKE PROTEIN 4"/>
    <property type="match status" value="1"/>
</dbReference>
<keyword evidence="2" id="KW-0479">Metal-binding</keyword>
<evidence type="ECO:0000256" key="4">
    <source>
        <dbReference type="ARBA" id="ARBA00022771"/>
    </source>
</evidence>
<dbReference type="FunFam" id="3.30.160.60:FF:001498">
    <property type="entry name" value="Zinc finger protein 404"/>
    <property type="match status" value="1"/>
</dbReference>
<comment type="similarity">
    <text evidence="9">Belongs to the sal C2H2-type zinc-finger protein family.</text>
</comment>
<dbReference type="Pfam" id="PF00096">
    <property type="entry name" value="zf-C2H2"/>
    <property type="match status" value="2"/>
</dbReference>
<dbReference type="GO" id="GO:0005634">
    <property type="term" value="C:nucleus"/>
    <property type="evidence" value="ECO:0007669"/>
    <property type="project" value="UniProtKB-SubCell"/>
</dbReference>
<keyword evidence="13" id="KW-1185">Reference proteome</keyword>
<evidence type="ECO:0000256" key="5">
    <source>
        <dbReference type="ARBA" id="ARBA00022833"/>
    </source>
</evidence>
<evidence type="ECO:0000313" key="12">
    <source>
        <dbReference type="EMBL" id="KAG5836179.1"/>
    </source>
</evidence>
<name>A0A9D3LSK1_ANGAN</name>
<evidence type="ECO:0000256" key="9">
    <source>
        <dbReference type="ARBA" id="ARBA00038474"/>
    </source>
</evidence>
<evidence type="ECO:0000256" key="2">
    <source>
        <dbReference type="ARBA" id="ARBA00022723"/>
    </source>
</evidence>
<feature type="domain" description="C2H2-type" evidence="11">
    <location>
        <begin position="69"/>
        <end position="96"/>
    </location>
</feature>
<sequence>MHVPQGNPFGADGLFCAPTLGSGTPLGSLAAATPRRPSKQHTCATCSKTFSSSSSLQIHARTHTGEKPFACTFCNKAFTTKGNLKVHIGTHLGNTSARQGRRLSLDASHARLATGAESNPASEMVPPLSPQGPPLIGVDLSMQSQFAAVYTNGLAMKTNEISVIQGGGVPLLRGPPGSPPEGSLEALVKMEGSQSGLPASATKMDTAASDGMPHFPQFMEERALLAGELI</sequence>
<dbReference type="PROSITE" id="PS50157">
    <property type="entry name" value="ZINC_FINGER_C2H2_2"/>
    <property type="match status" value="2"/>
</dbReference>
<dbReference type="SMART" id="SM00355">
    <property type="entry name" value="ZnF_C2H2"/>
    <property type="match status" value="2"/>
</dbReference>
<dbReference type="FunFam" id="3.30.160.60:FF:000260">
    <property type="entry name" value="Spalt-like transcription factor 1"/>
    <property type="match status" value="1"/>
</dbReference>
<keyword evidence="4 10" id="KW-0863">Zinc-finger</keyword>
<keyword evidence="8" id="KW-0539">Nucleus</keyword>
<dbReference type="Gene3D" id="3.30.160.60">
    <property type="entry name" value="Classic Zinc Finger"/>
    <property type="match status" value="2"/>
</dbReference>
<reference evidence="12" key="1">
    <citation type="submission" date="2021-01" db="EMBL/GenBank/DDBJ databases">
        <title>A chromosome-scale assembly of European eel, Anguilla anguilla.</title>
        <authorList>
            <person name="Henkel C."/>
            <person name="Jong-Raadsen S.A."/>
            <person name="Dufour S."/>
            <person name="Weltzien F.-A."/>
            <person name="Palstra A.P."/>
            <person name="Pelster B."/>
            <person name="Spaink H.P."/>
            <person name="Van Den Thillart G.E."/>
            <person name="Jansen H."/>
            <person name="Zahm M."/>
            <person name="Klopp C."/>
            <person name="Cedric C."/>
            <person name="Louis A."/>
            <person name="Berthelot C."/>
            <person name="Parey E."/>
            <person name="Roest Crollius H."/>
            <person name="Montfort J."/>
            <person name="Robinson-Rechavi M."/>
            <person name="Bucao C."/>
            <person name="Bouchez O."/>
            <person name="Gislard M."/>
            <person name="Lluch J."/>
            <person name="Milhes M."/>
            <person name="Lampietro C."/>
            <person name="Lopez Roques C."/>
            <person name="Donnadieu C."/>
            <person name="Braasch I."/>
            <person name="Desvignes T."/>
            <person name="Postlethwait J."/>
            <person name="Bobe J."/>
            <person name="Guiguen Y."/>
            <person name="Dirks R."/>
        </authorList>
    </citation>
    <scope>NUCLEOTIDE SEQUENCE</scope>
    <source>
        <strain evidence="12">Tag_6206</strain>
        <tissue evidence="12">Liver</tissue>
    </source>
</reference>
<evidence type="ECO:0000256" key="7">
    <source>
        <dbReference type="ARBA" id="ARBA00023163"/>
    </source>
</evidence>
<dbReference type="SUPFAM" id="SSF57667">
    <property type="entry name" value="beta-beta-alpha zinc fingers"/>
    <property type="match status" value="1"/>
</dbReference>
<dbReference type="PROSITE" id="PS00028">
    <property type="entry name" value="ZINC_FINGER_C2H2_1"/>
    <property type="match status" value="2"/>
</dbReference>
<proteinExistence type="inferred from homology"/>
<dbReference type="EMBL" id="JAFIRN010000014">
    <property type="protein sequence ID" value="KAG5836179.1"/>
    <property type="molecule type" value="Genomic_DNA"/>
</dbReference>
<evidence type="ECO:0000259" key="11">
    <source>
        <dbReference type="PROSITE" id="PS50157"/>
    </source>
</evidence>
<comment type="subcellular location">
    <subcellularLocation>
        <location evidence="1">Nucleus</location>
    </subcellularLocation>
</comment>
<dbReference type="InterPro" id="IPR051565">
    <property type="entry name" value="Sal_C2H2-zinc-finger"/>
</dbReference>
<dbReference type="Proteomes" id="UP001044222">
    <property type="component" value="Chromosome 14"/>
</dbReference>
<evidence type="ECO:0000256" key="1">
    <source>
        <dbReference type="ARBA" id="ARBA00004123"/>
    </source>
</evidence>
<keyword evidence="5" id="KW-0862">Zinc</keyword>
<evidence type="ECO:0000256" key="3">
    <source>
        <dbReference type="ARBA" id="ARBA00022737"/>
    </source>
</evidence>
<dbReference type="GO" id="GO:0000978">
    <property type="term" value="F:RNA polymerase II cis-regulatory region sequence-specific DNA binding"/>
    <property type="evidence" value="ECO:0007669"/>
    <property type="project" value="TreeGrafter"/>
</dbReference>
<comment type="caution">
    <text evidence="12">The sequence shown here is derived from an EMBL/GenBank/DDBJ whole genome shotgun (WGS) entry which is preliminary data.</text>
</comment>
<evidence type="ECO:0000256" key="8">
    <source>
        <dbReference type="ARBA" id="ARBA00023242"/>
    </source>
</evidence>
<organism evidence="12 13">
    <name type="scientific">Anguilla anguilla</name>
    <name type="common">European freshwater eel</name>
    <name type="synonym">Muraena anguilla</name>
    <dbReference type="NCBI Taxonomy" id="7936"/>
    <lineage>
        <taxon>Eukaryota</taxon>
        <taxon>Metazoa</taxon>
        <taxon>Chordata</taxon>
        <taxon>Craniata</taxon>
        <taxon>Vertebrata</taxon>
        <taxon>Euteleostomi</taxon>
        <taxon>Actinopterygii</taxon>
        <taxon>Neopterygii</taxon>
        <taxon>Teleostei</taxon>
        <taxon>Anguilliformes</taxon>
        <taxon>Anguillidae</taxon>
        <taxon>Anguilla</taxon>
    </lineage>
</organism>
<dbReference type="AlphaFoldDB" id="A0A9D3LSK1"/>
<feature type="domain" description="C2H2-type" evidence="11">
    <location>
        <begin position="41"/>
        <end position="68"/>
    </location>
</feature>
<dbReference type="InterPro" id="IPR036236">
    <property type="entry name" value="Znf_C2H2_sf"/>
</dbReference>
<keyword evidence="3" id="KW-0677">Repeat</keyword>
<evidence type="ECO:0000313" key="13">
    <source>
        <dbReference type="Proteomes" id="UP001044222"/>
    </source>
</evidence>
<gene>
    <name evidence="12" type="ORF">ANANG_G00251810</name>
</gene>
<accession>A0A9D3LSK1</accession>
<evidence type="ECO:0000256" key="6">
    <source>
        <dbReference type="ARBA" id="ARBA00023015"/>
    </source>
</evidence>
<protein>
    <recommendedName>
        <fullName evidence="11">C2H2-type domain-containing protein</fullName>
    </recommendedName>
</protein>
<keyword evidence="6" id="KW-0805">Transcription regulation</keyword>
<dbReference type="PANTHER" id="PTHR23233">
    <property type="entry name" value="SAL-LIKE PROTEIN"/>
    <property type="match status" value="1"/>
</dbReference>
<dbReference type="GO" id="GO:0000981">
    <property type="term" value="F:DNA-binding transcription factor activity, RNA polymerase II-specific"/>
    <property type="evidence" value="ECO:0007669"/>
    <property type="project" value="TreeGrafter"/>
</dbReference>
<dbReference type="GO" id="GO:0008270">
    <property type="term" value="F:zinc ion binding"/>
    <property type="evidence" value="ECO:0007669"/>
    <property type="project" value="UniProtKB-KW"/>
</dbReference>
<dbReference type="InterPro" id="IPR013087">
    <property type="entry name" value="Znf_C2H2_type"/>
</dbReference>